<evidence type="ECO:0000313" key="3">
    <source>
        <dbReference type="Proteomes" id="UP001239213"/>
    </source>
</evidence>
<feature type="compositionally biased region" description="Low complexity" evidence="1">
    <location>
        <begin position="315"/>
        <end position="326"/>
    </location>
</feature>
<sequence length="718" mass="80087">MSLAETVQNWFHQLRTWAKLGSHLETSHGHSQPPNVSEQALQQNLTAGVPTASPDYAPQKPEAESNQIASTDTSTSKPDHHGIRVRAVDGIAPGYLLPGPEGFLLSMKPDHWMSPTSTECLHPIFGEATRALLRLKPDILTQEVLRSSKIIDLQLRMRAPSIPVDNCYELQACIRIACGDRKTVKRVERQLKKISWLSAEQRSRVPILVDFDSLLAATYLSSPSTEDQDTITRSVSARDLFFKVSPPIFSSSAFGLKLCASTSGEKKVRNQVSCIGGLVIIEGESREPQKEIVAFVTTAHGLVELLRNDDDVDEASVSSSESSNHASLEDEKNHEEENQRQTKAEYIDLDDAPNNQTANSTFKNIYRDSCEEFSLQIGSWTTIEPIFPIQFTETRWRGPSRNHKESAGSTDNDEIELLTADDSTCSADFALFSRRGFENMPDQYFAAQGASGSWVVKDGDFCGFIIMISRSESTALIMSAEDLFKSIQRVSWPPSTVRVASVLDLEIIRMRPWTENWAVGQCVRKHRLMEDSLGRVYQNVDRNMKDERRGRIVNNPAESPTQVVLIGPEAQGQHGMGRITFSRYCLEASQQSGTYRRRERGSHSRYGSIASNCGSAQPSSTAGGISRIELQLDWYYYVPVIFSNWGSAIGDETVTKARLRAAGLLSSITKPLFVVQDLRGNVDSVIHVEQLGAEETWLYEKCLEPQWCKLKIKDLDST</sequence>
<feature type="compositionally biased region" description="Basic and acidic residues" evidence="1">
    <location>
        <begin position="327"/>
        <end position="346"/>
    </location>
</feature>
<evidence type="ECO:0000256" key="1">
    <source>
        <dbReference type="SAM" id="MobiDB-lite"/>
    </source>
</evidence>
<organism evidence="2 3">
    <name type="scientific">Colletotrichum cuscutae</name>
    <dbReference type="NCBI Taxonomy" id="1209917"/>
    <lineage>
        <taxon>Eukaryota</taxon>
        <taxon>Fungi</taxon>
        <taxon>Dikarya</taxon>
        <taxon>Ascomycota</taxon>
        <taxon>Pezizomycotina</taxon>
        <taxon>Sordariomycetes</taxon>
        <taxon>Hypocreomycetidae</taxon>
        <taxon>Glomerellales</taxon>
        <taxon>Glomerellaceae</taxon>
        <taxon>Colletotrichum</taxon>
        <taxon>Colletotrichum acutatum species complex</taxon>
    </lineage>
</organism>
<dbReference type="AlphaFoldDB" id="A0AAI9XHZ9"/>
<evidence type="ECO:0000313" key="2">
    <source>
        <dbReference type="EMBL" id="KAK1450843.1"/>
    </source>
</evidence>
<accession>A0AAI9XHZ9</accession>
<protein>
    <submittedName>
        <fullName evidence="2">Uncharacterized protein</fullName>
    </submittedName>
</protein>
<keyword evidence="3" id="KW-1185">Reference proteome</keyword>
<feature type="compositionally biased region" description="Polar residues" evidence="1">
    <location>
        <begin position="64"/>
        <end position="76"/>
    </location>
</feature>
<name>A0AAI9XHZ9_9PEZI</name>
<feature type="region of interest" description="Disordered" evidence="1">
    <location>
        <begin position="313"/>
        <end position="354"/>
    </location>
</feature>
<reference evidence="2" key="1">
    <citation type="submission" date="2016-11" db="EMBL/GenBank/DDBJ databases">
        <title>The genome sequence of Colletotrichum cuscutae.</title>
        <authorList>
            <person name="Baroncelli R."/>
        </authorList>
    </citation>
    <scope>NUCLEOTIDE SEQUENCE</scope>
    <source>
        <strain evidence="2">IMI 304802</strain>
    </source>
</reference>
<gene>
    <name evidence="2" type="ORF">CCUS01_11383</name>
</gene>
<comment type="caution">
    <text evidence="2">The sequence shown here is derived from an EMBL/GenBank/DDBJ whole genome shotgun (WGS) entry which is preliminary data.</text>
</comment>
<proteinExistence type="predicted"/>
<dbReference type="Proteomes" id="UP001239213">
    <property type="component" value="Unassembled WGS sequence"/>
</dbReference>
<dbReference type="EMBL" id="MPDP01000303">
    <property type="protein sequence ID" value="KAK1450843.1"/>
    <property type="molecule type" value="Genomic_DNA"/>
</dbReference>
<feature type="region of interest" description="Disordered" evidence="1">
    <location>
        <begin position="48"/>
        <end position="81"/>
    </location>
</feature>